<gene>
    <name evidence="7" type="ORF">CXQ87_004683</name>
</gene>
<dbReference type="PRINTS" id="PR00133">
    <property type="entry name" value="GLHYDRLASE3"/>
</dbReference>
<dbReference type="Pfam" id="PF01915">
    <property type="entry name" value="Glyco_hydro_3_C"/>
    <property type="match status" value="1"/>
</dbReference>
<keyword evidence="8" id="KW-1185">Reference proteome</keyword>
<evidence type="ECO:0000256" key="1">
    <source>
        <dbReference type="ARBA" id="ARBA00000448"/>
    </source>
</evidence>
<dbReference type="InterPro" id="IPR050288">
    <property type="entry name" value="Cellulose_deg_GH3"/>
</dbReference>
<evidence type="ECO:0000259" key="6">
    <source>
        <dbReference type="PROSITE" id="PS51820"/>
    </source>
</evidence>
<evidence type="ECO:0000313" key="8">
    <source>
        <dbReference type="Proteomes" id="UP000244406"/>
    </source>
</evidence>
<evidence type="ECO:0000256" key="2">
    <source>
        <dbReference type="ARBA" id="ARBA00005336"/>
    </source>
</evidence>
<dbReference type="InterPro" id="IPR001764">
    <property type="entry name" value="Glyco_hydro_3_N"/>
</dbReference>
<dbReference type="VEuPathDB" id="FungiDB:CXQ87_004683"/>
<comment type="catalytic activity">
    <reaction evidence="1">
        <text>Hydrolysis of terminal, non-reducing beta-D-glucosyl residues with release of beta-D-glucose.</text>
        <dbReference type="EC" id="3.2.1.21"/>
    </reaction>
</comment>
<comment type="caution">
    <text evidence="7">The sequence shown here is derived from an EMBL/GenBank/DDBJ whole genome shotgun (WGS) entry which is preliminary data.</text>
</comment>
<dbReference type="FunFam" id="2.60.40.10:FF:000495">
    <property type="entry name" value="Periplasmic beta-glucosidase"/>
    <property type="match status" value="1"/>
</dbReference>
<dbReference type="InterPro" id="IPR011658">
    <property type="entry name" value="PA14_dom"/>
</dbReference>
<evidence type="ECO:0000313" key="7">
    <source>
        <dbReference type="EMBL" id="PVH16392.1"/>
    </source>
</evidence>
<reference evidence="7 8" key="1">
    <citation type="submission" date="2017-12" db="EMBL/GenBank/DDBJ databases">
        <title>Genome Sequence of the Amphotericin B-resistant Candida duobushaemulonii strain, B09383.</title>
        <authorList>
            <person name="Chow N.A."/>
            <person name="Gade L."/>
            <person name="Batra D."/>
            <person name="Rowe L.A."/>
            <person name="Loparev V.N."/>
            <person name="Litvintseva A.P."/>
        </authorList>
    </citation>
    <scope>NUCLEOTIDE SEQUENCE [LARGE SCALE GENOMIC DNA]</scope>
    <source>
        <strain evidence="7 8">B09383</strain>
    </source>
</reference>
<dbReference type="Pfam" id="PF14310">
    <property type="entry name" value="Fn3-like"/>
    <property type="match status" value="1"/>
</dbReference>
<dbReference type="GeneID" id="37004682"/>
<accession>A0A2V1AF80</accession>
<dbReference type="Gene3D" id="2.60.40.10">
    <property type="entry name" value="Immunoglobulins"/>
    <property type="match status" value="1"/>
</dbReference>
<keyword evidence="5" id="KW-0326">Glycosidase</keyword>
<feature type="domain" description="PA14" evidence="6">
    <location>
        <begin position="397"/>
        <end position="552"/>
    </location>
</feature>
<dbReference type="InterPro" id="IPR037524">
    <property type="entry name" value="PA14/GLEYA"/>
</dbReference>
<organism evidence="7 8">
    <name type="scientific">Candidozyma duobushaemuli</name>
    <dbReference type="NCBI Taxonomy" id="1231522"/>
    <lineage>
        <taxon>Eukaryota</taxon>
        <taxon>Fungi</taxon>
        <taxon>Dikarya</taxon>
        <taxon>Ascomycota</taxon>
        <taxon>Saccharomycotina</taxon>
        <taxon>Pichiomycetes</taxon>
        <taxon>Metschnikowiaceae</taxon>
        <taxon>Candidozyma</taxon>
    </lineage>
</organism>
<dbReference type="Gene3D" id="3.20.20.300">
    <property type="entry name" value="Glycoside hydrolase, family 3, N-terminal domain"/>
    <property type="match status" value="1"/>
</dbReference>
<dbReference type="Proteomes" id="UP000244406">
    <property type="component" value="Unassembled WGS sequence"/>
</dbReference>
<dbReference type="InterPro" id="IPR036881">
    <property type="entry name" value="Glyco_hydro_3_C_sf"/>
</dbReference>
<dbReference type="PANTHER" id="PTHR42715">
    <property type="entry name" value="BETA-GLUCOSIDASE"/>
    <property type="match status" value="1"/>
</dbReference>
<evidence type="ECO:0000256" key="3">
    <source>
        <dbReference type="ARBA" id="ARBA00012744"/>
    </source>
</evidence>
<dbReference type="PANTHER" id="PTHR42715:SF27">
    <property type="entry name" value="BETA-GLUCOSIDASE-RELATED"/>
    <property type="match status" value="1"/>
</dbReference>
<proteinExistence type="inferred from homology"/>
<dbReference type="RefSeq" id="XP_025337332.1">
    <property type="nucleotide sequence ID" value="XM_025483119.1"/>
</dbReference>
<name>A0A2V1AF80_9ASCO</name>
<dbReference type="Gene3D" id="2.60.120.260">
    <property type="entry name" value="Galactose-binding domain-like"/>
    <property type="match status" value="1"/>
</dbReference>
<dbReference type="SUPFAM" id="SSF52279">
    <property type="entry name" value="Beta-D-glucan exohydrolase, C-terminal domain"/>
    <property type="match status" value="1"/>
</dbReference>
<dbReference type="InterPro" id="IPR002772">
    <property type="entry name" value="Glyco_hydro_3_C"/>
</dbReference>
<keyword evidence="4" id="KW-0378">Hydrolase</keyword>
<dbReference type="SUPFAM" id="SSF51445">
    <property type="entry name" value="(Trans)glycosidases"/>
    <property type="match status" value="1"/>
</dbReference>
<protein>
    <recommendedName>
        <fullName evidence="3">beta-glucosidase</fullName>
        <ecNumber evidence="3">3.2.1.21</ecNumber>
    </recommendedName>
</protein>
<dbReference type="Pfam" id="PF00933">
    <property type="entry name" value="Glyco_hydro_3"/>
    <property type="match status" value="1"/>
</dbReference>
<dbReference type="InterPro" id="IPR017853">
    <property type="entry name" value="GH"/>
</dbReference>
<dbReference type="EMBL" id="PKFP01000005">
    <property type="protein sequence ID" value="PVH16392.1"/>
    <property type="molecule type" value="Genomic_DNA"/>
</dbReference>
<evidence type="ECO:0000256" key="4">
    <source>
        <dbReference type="ARBA" id="ARBA00022801"/>
    </source>
</evidence>
<dbReference type="InterPro" id="IPR013783">
    <property type="entry name" value="Ig-like_fold"/>
</dbReference>
<dbReference type="AlphaFoldDB" id="A0A2V1AF80"/>
<dbReference type="SMART" id="SM01217">
    <property type="entry name" value="Fn3_like"/>
    <property type="match status" value="1"/>
</dbReference>
<sequence length="832" mass="92452">MEFRKIDIESVLDQLTLHEKINLVSGRDSWHTYAVHRLGIPSLRISDGPNGVRGTKFFNSVATACIPTGTSLGCCWNSDLMYDLGKMMGEQCRAKGAHVLMGPNINIVRNPLCGRSFETLGEDPILSGLLASAYCQGVHDTNIMICPKHMVCNDKEDYRMTMNVSISERALREIYLMPFMLVQKYANPEMYMTAYNRLNGAHCSENAHLMKDIVRKEWGFEGCFVSDWYGTVSCADSINAGLDLEMPGPSIWRGKLLEMSIFHDTVTQKSLDDAVRGVLYLVNKAAESGIPEDAFEGLKDDDATTRIVLQAARESIVLMKNSNDILPLKKNKKVLVIGEAAKKANFASGGCTNVKPYRQISLYDSLVERFGDSNVTWCLGASNRKSLPSFSLFAKSKDVSPIQYCVYDDPRSVPDRKPITEEKVGEIDAMLGDFDPAKLRDIDQLYASFSVVITVPESGLYKVNLKVSGLARVYIDGKLKMVNDLEHKTSGAFGLDAPEILEEIHLEADREYLFEVDFKSTIGKSSFITGYGCVTCGIEKAISPEESIKEAATLAKQFDQVVVITGLNKDYECEGFDRKNMDLPPYQDKLIESVLASNPDTVVVIESGTPVTLPWSDKCSTLLHSGYIGEQLGNALADVLYGDYNPSARLSYTWPKRYEDSSSATSFTVDKRYSLTYLDDIYMGYRHMDYCKIEPLFAFGHGLSYTTFKFSDLKLEVNDTTVSVCLNVTNTGSTNGSTIVQIYVGQNGCSVPCPIKSMKGFKKVDCRAGEVVTVKVDINKRISCSYYDTSLSQWTLEKGTYEVMVGSSSDSIELKSSFDIEKTTHWLSLKEA</sequence>
<dbReference type="Gene3D" id="3.40.50.1700">
    <property type="entry name" value="Glycoside hydrolase family 3 C-terminal domain"/>
    <property type="match status" value="1"/>
</dbReference>
<dbReference type="InterPro" id="IPR026891">
    <property type="entry name" value="Fn3-like"/>
</dbReference>
<dbReference type="EC" id="3.2.1.21" evidence="3"/>
<dbReference type="GO" id="GO:0008422">
    <property type="term" value="F:beta-glucosidase activity"/>
    <property type="evidence" value="ECO:0007669"/>
    <property type="project" value="UniProtKB-EC"/>
</dbReference>
<dbReference type="PROSITE" id="PS51820">
    <property type="entry name" value="PA14"/>
    <property type="match status" value="1"/>
</dbReference>
<dbReference type="InterPro" id="IPR036962">
    <property type="entry name" value="Glyco_hydro_3_N_sf"/>
</dbReference>
<dbReference type="GO" id="GO:0009251">
    <property type="term" value="P:glucan catabolic process"/>
    <property type="evidence" value="ECO:0007669"/>
    <property type="project" value="TreeGrafter"/>
</dbReference>
<dbReference type="Pfam" id="PF07691">
    <property type="entry name" value="PA14"/>
    <property type="match status" value="1"/>
</dbReference>
<comment type="similarity">
    <text evidence="2">Belongs to the glycosyl hydrolase 3 family.</text>
</comment>
<evidence type="ECO:0000256" key="5">
    <source>
        <dbReference type="ARBA" id="ARBA00023295"/>
    </source>
</evidence>